<dbReference type="InterPro" id="IPR038765">
    <property type="entry name" value="Papain-like_cys_pep_sf"/>
</dbReference>
<feature type="domain" description="Transglutaminase-like" evidence="1">
    <location>
        <begin position="34"/>
        <end position="147"/>
    </location>
</feature>
<proteinExistence type="predicted"/>
<dbReference type="AlphaFoldDB" id="A0A916J5H2"/>
<name>A0A916J5H2_9PROT</name>
<evidence type="ECO:0000313" key="2">
    <source>
        <dbReference type="EMBL" id="CAG4884312.1"/>
    </source>
</evidence>
<gene>
    <name evidence="2" type="ORF">GTOL_12195</name>
</gene>
<evidence type="ECO:0000259" key="1">
    <source>
        <dbReference type="Pfam" id="PF01841"/>
    </source>
</evidence>
<dbReference type="RefSeq" id="WP_220636173.1">
    <property type="nucleotide sequence ID" value="NZ_CAJQUM010000001.1"/>
</dbReference>
<evidence type="ECO:0000313" key="3">
    <source>
        <dbReference type="Proteomes" id="UP000742786"/>
    </source>
</evidence>
<dbReference type="SUPFAM" id="SSF54001">
    <property type="entry name" value="Cysteine proteinases"/>
    <property type="match status" value="1"/>
</dbReference>
<dbReference type="PANTHER" id="PTHR33490">
    <property type="entry name" value="BLR5614 PROTEIN-RELATED"/>
    <property type="match status" value="1"/>
</dbReference>
<dbReference type="InterPro" id="IPR002931">
    <property type="entry name" value="Transglutaminase-like"/>
</dbReference>
<dbReference type="PANTHER" id="PTHR33490:SF3">
    <property type="entry name" value="CONSERVED INTEGRAL MEMBRANE PROTEIN"/>
    <property type="match status" value="1"/>
</dbReference>
<accession>A0A916J5H2</accession>
<reference evidence="2" key="1">
    <citation type="submission" date="2021-04" db="EMBL/GenBank/DDBJ databases">
        <authorList>
            <person name="Hornung B."/>
        </authorList>
    </citation>
    <scope>NUCLEOTIDE SEQUENCE</scope>
    <source>
        <strain evidence="2">G5G6</strain>
    </source>
</reference>
<protein>
    <submittedName>
        <fullName evidence="2">Transglutaminase</fullName>
    </submittedName>
</protein>
<dbReference type="Pfam" id="PF01841">
    <property type="entry name" value="Transglut_core"/>
    <property type="match status" value="1"/>
</dbReference>
<dbReference type="Gene3D" id="3.10.620.30">
    <property type="match status" value="1"/>
</dbReference>
<comment type="caution">
    <text evidence="2">The sequence shown here is derived from an EMBL/GenBank/DDBJ whole genome shotgun (WGS) entry which is preliminary data.</text>
</comment>
<sequence length="227" mass="25426">MIHTPAGEYPLPGPEYLASTPFLDFDSPSLRSEVDRIVAGAASDIEKAIRLYYWVRDGWRYDPFSIRLNPESYVASNIHRADHGYCIPKAILLTAAARAAGIPAALGFSDVSNHLTSEKLKRWMGGNDVFVYHGYAVLHLNDKWVKAAPAFNLDLCQRFGVHPTEFDGRSDALFQEFDMQNRRHMEYVANHGCWSDFPYEIIAAGLRAAYPVDTWGLGIEAAVFSPN</sequence>
<dbReference type="EMBL" id="CAJQUM010000001">
    <property type="protein sequence ID" value="CAG4884312.1"/>
    <property type="molecule type" value="Genomic_DNA"/>
</dbReference>
<dbReference type="Proteomes" id="UP000742786">
    <property type="component" value="Unassembled WGS sequence"/>
</dbReference>
<organism evidence="2 3">
    <name type="scientific">Georgfuchsia toluolica</name>
    <dbReference type="NCBI Taxonomy" id="424218"/>
    <lineage>
        <taxon>Bacteria</taxon>
        <taxon>Pseudomonadati</taxon>
        <taxon>Pseudomonadota</taxon>
        <taxon>Betaproteobacteria</taxon>
        <taxon>Nitrosomonadales</taxon>
        <taxon>Sterolibacteriaceae</taxon>
        <taxon>Georgfuchsia</taxon>
    </lineage>
</organism>
<keyword evidence="3" id="KW-1185">Reference proteome</keyword>